<name>A0A1U7IF79_9CYAN</name>
<dbReference type="OrthoDB" id="9800776at2"/>
<protein>
    <submittedName>
        <fullName evidence="1">Uncharacterized protein</fullName>
    </submittedName>
</protein>
<proteinExistence type="predicted"/>
<organism evidence="1 2">
    <name type="scientific">[Phormidium ambiguum] IAM M-71</name>
    <dbReference type="NCBI Taxonomy" id="454136"/>
    <lineage>
        <taxon>Bacteria</taxon>
        <taxon>Bacillati</taxon>
        <taxon>Cyanobacteriota</taxon>
        <taxon>Cyanophyceae</taxon>
        <taxon>Oscillatoriophycideae</taxon>
        <taxon>Aerosakkonematales</taxon>
        <taxon>Aerosakkonemataceae</taxon>
        <taxon>Floridanema</taxon>
    </lineage>
</organism>
<evidence type="ECO:0000313" key="2">
    <source>
        <dbReference type="Proteomes" id="UP000185860"/>
    </source>
</evidence>
<dbReference type="EMBL" id="MRCE01000020">
    <property type="protein sequence ID" value="OKH35688.1"/>
    <property type="molecule type" value="Genomic_DNA"/>
</dbReference>
<gene>
    <name evidence="1" type="ORF">NIES2119_19505</name>
</gene>
<dbReference type="Proteomes" id="UP000185860">
    <property type="component" value="Unassembled WGS sequence"/>
</dbReference>
<reference evidence="1 2" key="1">
    <citation type="submission" date="2016-11" db="EMBL/GenBank/DDBJ databases">
        <title>Draft Genome Sequences of Nine Cyanobacterial Strains from Diverse Habitats.</title>
        <authorList>
            <person name="Zhu T."/>
            <person name="Hou S."/>
            <person name="Lu X."/>
            <person name="Hess W.R."/>
        </authorList>
    </citation>
    <scope>NUCLEOTIDE SEQUENCE [LARGE SCALE GENOMIC DNA]</scope>
    <source>
        <strain evidence="1 2">IAM M-71</strain>
    </source>
</reference>
<evidence type="ECO:0000313" key="1">
    <source>
        <dbReference type="EMBL" id="OKH35688.1"/>
    </source>
</evidence>
<dbReference type="AlphaFoldDB" id="A0A1U7IF79"/>
<sequence>MEKITELTKPLIVGQNYRVPCVKSSAVNWTDRTIPVLGDFHWDTEIIGFPDEHIHIDFRFISRAEFRRLYHLSGISPFAQVISKEFVEFETWEIRRCNRPMPKFPEQTPELHIT</sequence>
<accession>A0A1U7IF79</accession>
<comment type="caution">
    <text evidence="1">The sequence shown here is derived from an EMBL/GenBank/DDBJ whole genome shotgun (WGS) entry which is preliminary data.</text>
</comment>
<dbReference type="RefSeq" id="WP_073595175.1">
    <property type="nucleotide sequence ID" value="NZ_MRCE01000020.1"/>
</dbReference>